<dbReference type="GO" id="GO:0016747">
    <property type="term" value="F:acyltransferase activity, transferring groups other than amino-acyl groups"/>
    <property type="evidence" value="ECO:0007669"/>
    <property type="project" value="InterPro"/>
</dbReference>
<dbReference type="SUPFAM" id="SSF55729">
    <property type="entry name" value="Acyl-CoA N-acyltransferases (Nat)"/>
    <property type="match status" value="1"/>
</dbReference>
<dbReference type="PROSITE" id="PS51186">
    <property type="entry name" value="GNAT"/>
    <property type="match status" value="1"/>
</dbReference>
<dbReference type="AlphaFoldDB" id="A0A3S2XZV2"/>
<dbReference type="InterPro" id="IPR000182">
    <property type="entry name" value="GNAT_dom"/>
</dbReference>
<evidence type="ECO:0000256" key="3">
    <source>
        <dbReference type="SAM" id="MobiDB-lite"/>
    </source>
</evidence>
<feature type="region of interest" description="Disordered" evidence="3">
    <location>
        <begin position="1"/>
        <end position="21"/>
    </location>
</feature>
<reference evidence="5 6" key="1">
    <citation type="submission" date="2019-01" db="EMBL/GenBank/DDBJ databases">
        <authorList>
            <person name="Chen W.-M."/>
        </authorList>
    </citation>
    <scope>NUCLEOTIDE SEQUENCE [LARGE SCALE GENOMIC DNA]</scope>
    <source>
        <strain evidence="5 6">CCP-18</strain>
    </source>
</reference>
<evidence type="ECO:0000313" key="5">
    <source>
        <dbReference type="EMBL" id="RVT88597.1"/>
    </source>
</evidence>
<gene>
    <name evidence="5" type="ORF">EOD73_06420</name>
</gene>
<feature type="domain" description="N-acetyltransferase" evidence="4">
    <location>
        <begin position="53"/>
        <end position="185"/>
    </location>
</feature>
<dbReference type="InterPro" id="IPR016181">
    <property type="entry name" value="Acyl_CoA_acyltransferase"/>
</dbReference>
<protein>
    <submittedName>
        <fullName evidence="5">GNAT family N-acetyltransferase</fullName>
    </submittedName>
</protein>
<dbReference type="Gene3D" id="3.40.630.30">
    <property type="match status" value="1"/>
</dbReference>
<organism evidence="5 6">
    <name type="scientific">Inhella crocodyli</name>
    <dbReference type="NCBI Taxonomy" id="2499851"/>
    <lineage>
        <taxon>Bacteria</taxon>
        <taxon>Pseudomonadati</taxon>
        <taxon>Pseudomonadota</taxon>
        <taxon>Betaproteobacteria</taxon>
        <taxon>Burkholderiales</taxon>
        <taxon>Sphaerotilaceae</taxon>
        <taxon>Inhella</taxon>
    </lineage>
</organism>
<dbReference type="Pfam" id="PF00583">
    <property type="entry name" value="Acetyltransf_1"/>
    <property type="match status" value="1"/>
</dbReference>
<dbReference type="Proteomes" id="UP000288587">
    <property type="component" value="Unassembled WGS sequence"/>
</dbReference>
<keyword evidence="2" id="KW-0012">Acyltransferase</keyword>
<keyword evidence="1 5" id="KW-0808">Transferase</keyword>
<evidence type="ECO:0000256" key="1">
    <source>
        <dbReference type="ARBA" id="ARBA00022679"/>
    </source>
</evidence>
<dbReference type="InterPro" id="IPR050832">
    <property type="entry name" value="Bact_Acetyltransf"/>
</dbReference>
<proteinExistence type="predicted"/>
<keyword evidence="6" id="KW-1185">Reference proteome</keyword>
<sequence>MGQRHGVLPPPVRDRRPHRAALQRQRLRPRRLRGRGAGAVSLRLSANESDREQVLTHLRAADAQFVPPLSQRVDLAAYATKLCAHAERDEAWQDGALVGLVATYCNDRDQGAYISNVSVLPALRGQGLGDALVRQALARARERRFPRVGLHLHPDNLAAFALYRRHGFVPGAVEGEQLTMTLTLDRP</sequence>
<evidence type="ECO:0000259" key="4">
    <source>
        <dbReference type="PROSITE" id="PS51186"/>
    </source>
</evidence>
<evidence type="ECO:0000313" key="6">
    <source>
        <dbReference type="Proteomes" id="UP000288587"/>
    </source>
</evidence>
<dbReference type="PANTHER" id="PTHR43877">
    <property type="entry name" value="AMINOALKYLPHOSPHONATE N-ACETYLTRANSFERASE-RELATED-RELATED"/>
    <property type="match status" value="1"/>
</dbReference>
<comment type="caution">
    <text evidence="5">The sequence shown here is derived from an EMBL/GenBank/DDBJ whole genome shotgun (WGS) entry which is preliminary data.</text>
</comment>
<evidence type="ECO:0000256" key="2">
    <source>
        <dbReference type="ARBA" id="ARBA00023315"/>
    </source>
</evidence>
<name>A0A3S2XZV2_9BURK</name>
<dbReference type="CDD" id="cd04301">
    <property type="entry name" value="NAT_SF"/>
    <property type="match status" value="1"/>
</dbReference>
<dbReference type="EMBL" id="SACM01000001">
    <property type="protein sequence ID" value="RVT88597.1"/>
    <property type="molecule type" value="Genomic_DNA"/>
</dbReference>
<dbReference type="OrthoDB" id="8708169at2"/>
<accession>A0A3S2XZV2</accession>
<dbReference type="PANTHER" id="PTHR43877:SF2">
    <property type="entry name" value="AMINOALKYLPHOSPHONATE N-ACETYLTRANSFERASE-RELATED"/>
    <property type="match status" value="1"/>
</dbReference>